<keyword evidence="3" id="KW-1185">Reference proteome</keyword>
<gene>
    <name evidence="1" type="ORF">ACFQJ9_00110</name>
    <name evidence="2" type="ORF">ACFQJ9_04095</name>
</gene>
<dbReference type="Proteomes" id="UP001596447">
    <property type="component" value="Unassembled WGS sequence"/>
</dbReference>
<evidence type="ECO:0000313" key="3">
    <source>
        <dbReference type="Proteomes" id="UP001596447"/>
    </source>
</evidence>
<evidence type="ECO:0000313" key="2">
    <source>
        <dbReference type="EMBL" id="MFC7198611.1"/>
    </source>
</evidence>
<comment type="caution">
    <text evidence="1">The sequence shown here is derived from an EMBL/GenBank/DDBJ whole genome shotgun (WGS) entry which is preliminary data.</text>
</comment>
<dbReference type="AlphaFoldDB" id="A0ABD5YZX5"/>
<sequence>MTDVADYRDDLADALEACDWTVVDTFGDLEGSPSLVVAVEDLGLAGETFERADVTVVKRGSPRL</sequence>
<dbReference type="EMBL" id="JBHTAR010000011">
    <property type="protein sequence ID" value="MFC7198611.1"/>
    <property type="molecule type" value="Genomic_DNA"/>
</dbReference>
<protein>
    <submittedName>
        <fullName evidence="1">Uncharacterized protein</fullName>
    </submittedName>
</protein>
<reference evidence="3" key="2">
    <citation type="journal article" date="2019" name="Int. J. Syst. Evol. Microbiol.">
        <title>The Global Catalogue of Microorganisms (GCM) 10K type strain sequencing project: providing services to taxonomists for standard genome sequencing and annotation.</title>
        <authorList>
            <consortium name="The Broad Institute Genomics Platform"/>
            <consortium name="The Broad Institute Genome Sequencing Center for Infectious Disease"/>
            <person name="Wu L."/>
            <person name="Ma J."/>
        </authorList>
    </citation>
    <scope>NUCLEOTIDE SEQUENCE [LARGE SCALE GENOMIC DNA]</scope>
    <source>
        <strain evidence="3">XZGYJ-43</strain>
    </source>
</reference>
<dbReference type="RefSeq" id="WP_279528572.1">
    <property type="nucleotide sequence ID" value="NZ_CP122312.1"/>
</dbReference>
<organism evidence="1 3">
    <name type="scientific">Halospeciosus flavus</name>
    <dbReference type="NCBI Taxonomy" id="3032283"/>
    <lineage>
        <taxon>Archaea</taxon>
        <taxon>Methanobacteriati</taxon>
        <taxon>Methanobacteriota</taxon>
        <taxon>Stenosarchaea group</taxon>
        <taxon>Halobacteria</taxon>
        <taxon>Halobacteriales</taxon>
        <taxon>Halobacteriaceae</taxon>
        <taxon>Halospeciosus</taxon>
    </lineage>
</organism>
<dbReference type="EMBL" id="JBHTAR010000001">
    <property type="protein sequence ID" value="MFC7197925.1"/>
    <property type="molecule type" value="Genomic_DNA"/>
</dbReference>
<accession>A0ABD5YZX5</accession>
<reference evidence="1" key="3">
    <citation type="submission" date="2024-09" db="EMBL/GenBank/DDBJ databases">
        <authorList>
            <person name="Sun Q."/>
        </authorList>
    </citation>
    <scope>NUCLEOTIDE SEQUENCE</scope>
    <source>
        <strain evidence="1">NBRC 114356</strain>
    </source>
</reference>
<evidence type="ECO:0000313" key="1">
    <source>
        <dbReference type="EMBL" id="MFC7197925.1"/>
    </source>
</evidence>
<reference evidence="1" key="1">
    <citation type="journal article" date="2014" name="Int. J. Syst. Evol. Microbiol.">
        <title>Complete genome sequence of Corynebacterium casei LMG S-19264T (=DSM 44701T), isolated from a smear-ripened cheese.</title>
        <authorList>
            <consortium name="US DOE Joint Genome Institute (JGI-PGF)"/>
            <person name="Walter F."/>
            <person name="Albersmeier A."/>
            <person name="Kalinowski J."/>
            <person name="Ruckert C."/>
        </authorList>
    </citation>
    <scope>NUCLEOTIDE SEQUENCE [LARGE SCALE GENOMIC DNA]</scope>
    <source>
        <strain evidence="1">NBRC 114356</strain>
    </source>
</reference>
<proteinExistence type="predicted"/>
<name>A0ABD5YZX5_9EURY</name>